<evidence type="ECO:0000256" key="6">
    <source>
        <dbReference type="ARBA" id="ARBA00023136"/>
    </source>
</evidence>
<dbReference type="Pfam" id="PF07715">
    <property type="entry name" value="Plug"/>
    <property type="match status" value="1"/>
</dbReference>
<gene>
    <name evidence="10" type="ORF">DW828_14995</name>
</gene>
<dbReference type="EMBL" id="QSII01000022">
    <property type="protein sequence ID" value="RHC82125.1"/>
    <property type="molecule type" value="Genomic_DNA"/>
</dbReference>
<dbReference type="Pfam" id="PF13715">
    <property type="entry name" value="CarbopepD_reg_2"/>
    <property type="match status" value="1"/>
</dbReference>
<evidence type="ECO:0000256" key="3">
    <source>
        <dbReference type="ARBA" id="ARBA00022452"/>
    </source>
</evidence>
<name>A0A3E4ZTN3_9BACT</name>
<dbReference type="AlphaFoldDB" id="A0A3E4ZTN3"/>
<dbReference type="InterPro" id="IPR036942">
    <property type="entry name" value="Beta-barrel_TonB_sf"/>
</dbReference>
<keyword evidence="2 8" id="KW-0813">Transport</keyword>
<keyword evidence="7 8" id="KW-0998">Cell outer membrane</keyword>
<evidence type="ECO:0000256" key="8">
    <source>
        <dbReference type="PROSITE-ProRule" id="PRU01360"/>
    </source>
</evidence>
<dbReference type="NCBIfam" id="TIGR04056">
    <property type="entry name" value="OMP_RagA_SusC"/>
    <property type="match status" value="1"/>
</dbReference>
<dbReference type="SUPFAM" id="SSF49464">
    <property type="entry name" value="Carboxypeptidase regulatory domain-like"/>
    <property type="match status" value="1"/>
</dbReference>
<dbReference type="SUPFAM" id="SSF56935">
    <property type="entry name" value="Porins"/>
    <property type="match status" value="1"/>
</dbReference>
<evidence type="ECO:0000313" key="11">
    <source>
        <dbReference type="Proteomes" id="UP000286260"/>
    </source>
</evidence>
<evidence type="ECO:0000256" key="5">
    <source>
        <dbReference type="ARBA" id="ARBA00023077"/>
    </source>
</evidence>
<dbReference type="InterPro" id="IPR023997">
    <property type="entry name" value="TonB-dep_OMP_SusC/RagA_CS"/>
</dbReference>
<evidence type="ECO:0000256" key="4">
    <source>
        <dbReference type="ARBA" id="ARBA00022692"/>
    </source>
</evidence>
<comment type="caution">
    <text evidence="10">The sequence shown here is derived from an EMBL/GenBank/DDBJ whole genome shotgun (WGS) entry which is preliminary data.</text>
</comment>
<dbReference type="Gene3D" id="2.40.170.20">
    <property type="entry name" value="TonB-dependent receptor, beta-barrel domain"/>
    <property type="match status" value="1"/>
</dbReference>
<organism evidence="10 11">
    <name type="scientific">Parabacteroides merdae</name>
    <dbReference type="NCBI Taxonomy" id="46503"/>
    <lineage>
        <taxon>Bacteria</taxon>
        <taxon>Pseudomonadati</taxon>
        <taxon>Bacteroidota</taxon>
        <taxon>Bacteroidia</taxon>
        <taxon>Bacteroidales</taxon>
        <taxon>Tannerellaceae</taxon>
        <taxon>Parabacteroides</taxon>
    </lineage>
</organism>
<keyword evidence="5 9" id="KW-0798">TonB box</keyword>
<proteinExistence type="inferred from homology"/>
<dbReference type="GO" id="GO:0009279">
    <property type="term" value="C:cell outer membrane"/>
    <property type="evidence" value="ECO:0007669"/>
    <property type="project" value="UniProtKB-SubCell"/>
</dbReference>
<evidence type="ECO:0000256" key="7">
    <source>
        <dbReference type="ARBA" id="ARBA00023237"/>
    </source>
</evidence>
<dbReference type="Proteomes" id="UP000286260">
    <property type="component" value="Unassembled WGS sequence"/>
</dbReference>
<dbReference type="InterPro" id="IPR012910">
    <property type="entry name" value="Plug_dom"/>
</dbReference>
<keyword evidence="10" id="KW-0675">Receptor</keyword>
<dbReference type="InterPro" id="IPR039426">
    <property type="entry name" value="TonB-dep_rcpt-like"/>
</dbReference>
<keyword evidence="6 8" id="KW-0472">Membrane</keyword>
<dbReference type="InterPro" id="IPR000531">
    <property type="entry name" value="Beta-barrel_TonB"/>
</dbReference>
<protein>
    <submittedName>
        <fullName evidence="10">TonB-dependent receptor</fullName>
    </submittedName>
</protein>
<evidence type="ECO:0000313" key="10">
    <source>
        <dbReference type="EMBL" id="RHC82125.1"/>
    </source>
</evidence>
<dbReference type="Pfam" id="PF00593">
    <property type="entry name" value="TonB_dep_Rec_b-barrel"/>
    <property type="match status" value="1"/>
</dbReference>
<accession>A0A3E4ZTN3</accession>
<comment type="subcellular location">
    <subcellularLocation>
        <location evidence="1 8">Cell outer membrane</location>
        <topology evidence="1 8">Multi-pass membrane protein</topology>
    </subcellularLocation>
</comment>
<evidence type="ECO:0000256" key="1">
    <source>
        <dbReference type="ARBA" id="ARBA00004571"/>
    </source>
</evidence>
<dbReference type="PROSITE" id="PS52016">
    <property type="entry name" value="TONB_DEPENDENT_REC_3"/>
    <property type="match status" value="1"/>
</dbReference>
<dbReference type="STRING" id="46503.ERS852463_01227"/>
<evidence type="ECO:0000256" key="9">
    <source>
        <dbReference type="RuleBase" id="RU003357"/>
    </source>
</evidence>
<dbReference type="Gene3D" id="2.170.130.10">
    <property type="entry name" value="TonB-dependent receptor, plug domain"/>
    <property type="match status" value="1"/>
</dbReference>
<comment type="similarity">
    <text evidence="8 9">Belongs to the TonB-dependent receptor family.</text>
</comment>
<reference evidence="10 11" key="1">
    <citation type="submission" date="2018-08" db="EMBL/GenBank/DDBJ databases">
        <title>A genome reference for cultivated species of the human gut microbiota.</title>
        <authorList>
            <person name="Zou Y."/>
            <person name="Xue W."/>
            <person name="Luo G."/>
        </authorList>
    </citation>
    <scope>NUCLEOTIDE SEQUENCE [LARGE SCALE GENOMIC DNA]</scope>
    <source>
        <strain evidence="10 11">AM34-17</strain>
    </source>
</reference>
<dbReference type="InterPro" id="IPR037066">
    <property type="entry name" value="Plug_dom_sf"/>
</dbReference>
<keyword evidence="3 8" id="KW-1134">Transmembrane beta strand</keyword>
<dbReference type="InterPro" id="IPR023996">
    <property type="entry name" value="TonB-dep_OMP_SusC/RagA"/>
</dbReference>
<dbReference type="RefSeq" id="WP_122115619.1">
    <property type="nucleotide sequence ID" value="NZ_JADMWD010000048.1"/>
</dbReference>
<keyword evidence="4 8" id="KW-0812">Transmembrane</keyword>
<dbReference type="InterPro" id="IPR008969">
    <property type="entry name" value="CarboxyPept-like_regulatory"/>
</dbReference>
<evidence type="ECO:0000256" key="2">
    <source>
        <dbReference type="ARBA" id="ARBA00022448"/>
    </source>
</evidence>
<dbReference type="NCBIfam" id="TIGR04057">
    <property type="entry name" value="SusC_RagA_signa"/>
    <property type="match status" value="1"/>
</dbReference>
<sequence length="1093" mass="120872">MLKKTKLVSLMLLAGTLAVPESAFAEITPERPSVSLSQQNGKVVCVVEDSFGPVIGASVVVKGTTNGNVTDMDGKVVLENLKKGDVIQISYIGYATQEITYTGQPSIPVTLKEDTQALQEVVVVGYGTQKKENLTGAVAAVAGDVLENRPITNVGQGLQGVVPNLNVTMSKGGAPGSSSDFNIRGNNSINGGSPLVLVDNVQMDANLVNPEDIASISVLKDAASAAIYGARAAYGVILITTKKGKSEQKPQISVSASGYWQSPALRMHNINSLEYLEMRDIAAANSGMSSLITPGQLDYVKKYMDGSYKYSEYFDQSQDQSRWIYCGNTDWFNELYKTSFSQQYNVNISGGDSKTTYYGSVGFADQNGILKTADDNYKKFNATLNLSSQLTKWLQVSAKIADNYSTEDHPITNSTAGIDAYGGMLKNDLSPLMPVRFGHTGRLVYSPGAAAINDSNLGIQTSGDYIYKEEGINNYSGQNGNTNPAAVGDLGGYTKYKINDLWLTGAVKITPLEGLVINADYTYNIYSKNASEVQRTFTDYTAVAGTEALYGWTKPSYANYTTNEDYYYAFNAFAEYSKSFLENTHNFKIMAGYNQEKKSNKKYNAKRTNLIVEDIPDLDLATGEQSMSSEDTYWAINGFFFRFNYNYKQRYLLEVNGRYDGSSKFAKDHRYAFFPSVSAAWRISEENFWQPLKGWWNDMKIRGSYGSLGNQVMDDLGNFPYLATYGTNSSYNYLINGSKPVIVKAPGLVAPDFTWETVTQMDFGFDASFLNNRLTGTFDWYRRNTKDMLVAGATLPATLGASVPKSNSADMKTIGWELSLGWNDRLENGFSYWVKGVLSDYQATITKYAGNDAGFYSQSDGDGKYYVGQKIGEIWGYHSNGLFQSDDEAATIDQSELYAGKWGAGDVKYEDLDNDGKITKGEETIYNPGDKSIIGNKTPRYQFGITVGFDYKNFDFEMFWQGTGKRDYMLSGAQFWGFTSQWDVPYTPALDYWTETNTDAYFPRPGWQNGGNRVTSDRYLQSAAYGRLKNLTVGYTIPKNLTTKWGISRLRLYVTGENLLTITPLNDAFDPETLGGMTYPINRKVAIGLNLTL</sequence>